<keyword evidence="2" id="KW-1185">Reference proteome</keyword>
<comment type="caution">
    <text evidence="1">The sequence shown here is derived from an EMBL/GenBank/DDBJ whole genome shotgun (WGS) entry which is preliminary data.</text>
</comment>
<proteinExistence type="predicted"/>
<gene>
    <name evidence="1" type="ORF">SASPL_155720</name>
</gene>
<reference evidence="1" key="2">
    <citation type="submission" date="2020-08" db="EMBL/GenBank/DDBJ databases">
        <title>Plant Genome Project.</title>
        <authorList>
            <person name="Zhang R.-G."/>
        </authorList>
    </citation>
    <scope>NUCLEOTIDE SEQUENCE</scope>
    <source>
        <strain evidence="1">Huo1</strain>
        <tissue evidence="1">Leaf</tissue>
    </source>
</reference>
<dbReference type="Gene3D" id="1.10.560.10">
    <property type="entry name" value="GroEL-like equatorial domain"/>
    <property type="match status" value="1"/>
</dbReference>
<evidence type="ECO:0000313" key="2">
    <source>
        <dbReference type="Proteomes" id="UP000298416"/>
    </source>
</evidence>
<dbReference type="EMBL" id="PNBA02000100">
    <property type="protein sequence ID" value="KAG6384462.1"/>
    <property type="molecule type" value="Genomic_DNA"/>
</dbReference>
<accession>A0A8X8YWZ0</accession>
<dbReference type="InterPro" id="IPR027413">
    <property type="entry name" value="GROEL-like_equatorial_sf"/>
</dbReference>
<evidence type="ECO:0008006" key="3">
    <source>
        <dbReference type="Google" id="ProtNLM"/>
    </source>
</evidence>
<reference evidence="1" key="1">
    <citation type="submission" date="2018-01" db="EMBL/GenBank/DDBJ databases">
        <authorList>
            <person name="Mao J.F."/>
        </authorList>
    </citation>
    <scope>NUCLEOTIDE SEQUENCE</scope>
    <source>
        <strain evidence="1">Huo1</strain>
        <tissue evidence="1">Leaf</tissue>
    </source>
</reference>
<name>A0A8X8YWZ0_SALSN</name>
<sequence length="112" mass="11960">MEKLPTANFNQKIGVHNYSKCFEDAGLHNCIKCRCGGAVVVANCWNQKIQTSDMMQLRAGIIDPLKVIRTVLVDAASVSSLMTTTEAIVVEQPTEVKAGPPMGGGGMGGMDY</sequence>
<evidence type="ECO:0000313" key="1">
    <source>
        <dbReference type="EMBL" id="KAG6384462.1"/>
    </source>
</evidence>
<protein>
    <recommendedName>
        <fullName evidence="3">Chaperonin GroEL</fullName>
    </recommendedName>
</protein>
<dbReference type="AlphaFoldDB" id="A0A8X8YWZ0"/>
<dbReference type="Proteomes" id="UP000298416">
    <property type="component" value="Unassembled WGS sequence"/>
</dbReference>
<organism evidence="1">
    <name type="scientific">Salvia splendens</name>
    <name type="common">Scarlet sage</name>
    <dbReference type="NCBI Taxonomy" id="180675"/>
    <lineage>
        <taxon>Eukaryota</taxon>
        <taxon>Viridiplantae</taxon>
        <taxon>Streptophyta</taxon>
        <taxon>Embryophyta</taxon>
        <taxon>Tracheophyta</taxon>
        <taxon>Spermatophyta</taxon>
        <taxon>Magnoliopsida</taxon>
        <taxon>eudicotyledons</taxon>
        <taxon>Gunneridae</taxon>
        <taxon>Pentapetalae</taxon>
        <taxon>asterids</taxon>
        <taxon>lamiids</taxon>
        <taxon>Lamiales</taxon>
        <taxon>Lamiaceae</taxon>
        <taxon>Nepetoideae</taxon>
        <taxon>Mentheae</taxon>
        <taxon>Salviinae</taxon>
        <taxon>Salvia</taxon>
        <taxon>Salvia subgen. Calosphace</taxon>
        <taxon>core Calosphace</taxon>
    </lineage>
</organism>
<dbReference type="SUPFAM" id="SSF48592">
    <property type="entry name" value="GroEL equatorial domain-like"/>
    <property type="match status" value="1"/>
</dbReference>